<dbReference type="Proteomes" id="UP000004994">
    <property type="component" value="Chromosome 1"/>
</dbReference>
<dbReference type="InterPro" id="IPR037104">
    <property type="entry name" value="Annexin_sf"/>
</dbReference>
<protein>
    <recommendedName>
        <fullName evidence="3">Annexin</fullName>
    </recommendedName>
</protein>
<sequence>MGEERGLWFWDPRAKLNEDLAKSEAKVFVNALAKKTNLIEDKEIVRILSIRSKLHLKAIYSRYKEMSGNSSSFQINNLFFYFQAYSLY</sequence>
<dbReference type="Gramene" id="Solyc01g097555.1.1">
    <property type="protein sequence ID" value="Solyc01g097555.1.1"/>
    <property type="gene ID" value="Solyc01g097555.1"/>
</dbReference>
<accession>A0A3Q7F6Z1</accession>
<evidence type="ECO:0000313" key="2">
    <source>
        <dbReference type="Proteomes" id="UP000004994"/>
    </source>
</evidence>
<evidence type="ECO:0008006" key="3">
    <source>
        <dbReference type="Google" id="ProtNLM"/>
    </source>
</evidence>
<dbReference type="AlphaFoldDB" id="A0A3Q7F6Z1"/>
<keyword evidence="2" id="KW-1185">Reference proteome</keyword>
<dbReference type="SUPFAM" id="SSF47874">
    <property type="entry name" value="Annexin"/>
    <property type="match status" value="1"/>
</dbReference>
<dbReference type="InParanoid" id="A0A3Q7F6Z1"/>
<evidence type="ECO:0000313" key="1">
    <source>
        <dbReference type="EnsemblPlants" id="Solyc01g097555.1.1"/>
    </source>
</evidence>
<reference evidence="1" key="2">
    <citation type="submission" date="2019-01" db="UniProtKB">
        <authorList>
            <consortium name="EnsemblPlants"/>
        </authorList>
    </citation>
    <scope>IDENTIFICATION</scope>
    <source>
        <strain evidence="1">cv. Heinz 1706</strain>
    </source>
</reference>
<dbReference type="GO" id="GO:0005544">
    <property type="term" value="F:calcium-dependent phospholipid binding"/>
    <property type="evidence" value="ECO:0007669"/>
    <property type="project" value="InterPro"/>
</dbReference>
<dbReference type="EnsemblPlants" id="Solyc01g097555.1.1">
    <property type="protein sequence ID" value="Solyc01g097555.1.1"/>
    <property type="gene ID" value="Solyc01g097555.1"/>
</dbReference>
<organism evidence="1">
    <name type="scientific">Solanum lycopersicum</name>
    <name type="common">Tomato</name>
    <name type="synonym">Lycopersicon esculentum</name>
    <dbReference type="NCBI Taxonomy" id="4081"/>
    <lineage>
        <taxon>Eukaryota</taxon>
        <taxon>Viridiplantae</taxon>
        <taxon>Streptophyta</taxon>
        <taxon>Embryophyta</taxon>
        <taxon>Tracheophyta</taxon>
        <taxon>Spermatophyta</taxon>
        <taxon>Magnoliopsida</taxon>
        <taxon>eudicotyledons</taxon>
        <taxon>Gunneridae</taxon>
        <taxon>Pentapetalae</taxon>
        <taxon>asterids</taxon>
        <taxon>lamiids</taxon>
        <taxon>Solanales</taxon>
        <taxon>Solanaceae</taxon>
        <taxon>Solanoideae</taxon>
        <taxon>Solaneae</taxon>
        <taxon>Solanum</taxon>
        <taxon>Solanum subgen. Lycopersicon</taxon>
    </lineage>
</organism>
<dbReference type="GO" id="GO:0005509">
    <property type="term" value="F:calcium ion binding"/>
    <property type="evidence" value="ECO:0007669"/>
    <property type="project" value="InterPro"/>
</dbReference>
<proteinExistence type="predicted"/>
<dbReference type="Gene3D" id="1.10.220.10">
    <property type="entry name" value="Annexin"/>
    <property type="match status" value="1"/>
</dbReference>
<reference evidence="1" key="1">
    <citation type="journal article" date="2012" name="Nature">
        <title>The tomato genome sequence provides insights into fleshy fruit evolution.</title>
        <authorList>
            <consortium name="Tomato Genome Consortium"/>
        </authorList>
    </citation>
    <scope>NUCLEOTIDE SEQUENCE [LARGE SCALE GENOMIC DNA]</scope>
    <source>
        <strain evidence="1">cv. Heinz 1706</strain>
    </source>
</reference>
<name>A0A3Q7F6Z1_SOLLC</name>